<gene>
    <name evidence="1" type="ORF">ABRQ22_06700</name>
</gene>
<dbReference type="EMBL" id="CP159290">
    <property type="protein sequence ID" value="XCH31370.1"/>
    <property type="molecule type" value="Genomic_DNA"/>
</dbReference>
<accession>A0AAU8G371</accession>
<proteinExistence type="predicted"/>
<evidence type="ECO:0000313" key="1">
    <source>
        <dbReference type="EMBL" id="XCH31370.1"/>
    </source>
</evidence>
<name>A0AAU8G371_9MICO</name>
<protein>
    <recommendedName>
        <fullName evidence="2">DUF3168 domain-containing protein</fullName>
    </recommendedName>
</protein>
<dbReference type="RefSeq" id="WP_353708987.1">
    <property type="nucleotide sequence ID" value="NZ_CP159290.1"/>
</dbReference>
<reference evidence="1" key="1">
    <citation type="submission" date="2024-06" db="EMBL/GenBank/DDBJ databases">
        <title>Complete genome sequence of the cellulolytic actinobacterium, Cellulosimicrobium ES-005.</title>
        <authorList>
            <person name="Matthews C.T."/>
            <person name="Underwood K.D."/>
            <person name="Ghanchi K.M."/>
            <person name="Fields S.D."/>
            <person name="Gardner S.G."/>
        </authorList>
    </citation>
    <scope>NUCLEOTIDE SEQUENCE</scope>
    <source>
        <strain evidence="1">ES-005</strain>
    </source>
</reference>
<dbReference type="AlphaFoldDB" id="A0AAU8G371"/>
<organism evidence="1">
    <name type="scientific">Cellulosimicrobium sp. ES-005</name>
    <dbReference type="NCBI Taxonomy" id="3163031"/>
    <lineage>
        <taxon>Bacteria</taxon>
        <taxon>Bacillati</taxon>
        <taxon>Actinomycetota</taxon>
        <taxon>Actinomycetes</taxon>
        <taxon>Micrococcales</taxon>
        <taxon>Promicromonosporaceae</taxon>
        <taxon>Cellulosimicrobium</taxon>
    </lineage>
</organism>
<evidence type="ECO:0008006" key="2">
    <source>
        <dbReference type="Google" id="ProtNLM"/>
    </source>
</evidence>
<sequence>MSARTDLHDALKAGLPSTYRVLPYPTDDPGHVAKPTVLAYQRTLTRRTASPDGVWDLALEVWVLTSDSNPARGEDALEDALWKVLGVLDDLPWLGIATATRVDFEGRFPAYQITLNAAAKKE</sequence>